<dbReference type="GO" id="GO:0003677">
    <property type="term" value="F:DNA binding"/>
    <property type="evidence" value="ECO:0007669"/>
    <property type="project" value="UniProtKB-KW"/>
</dbReference>
<dbReference type="PANTHER" id="PTHR30195:SF15">
    <property type="entry name" value="TYPE I RESTRICTION ENZYME HINDI ENDONUCLEASE SUBUNIT"/>
    <property type="match status" value="1"/>
</dbReference>
<keyword evidence="13" id="KW-1185">Reference proteome</keyword>
<dbReference type="PANTHER" id="PTHR30195">
    <property type="entry name" value="TYPE I SITE-SPECIFIC DEOXYRIBONUCLEASE PROTEIN SUBUNIT M AND R"/>
    <property type="match status" value="1"/>
</dbReference>
<dbReference type="Pfam" id="PF11867">
    <property type="entry name" value="T1RH-like_C"/>
    <property type="match status" value="1"/>
</dbReference>
<dbReference type="EC" id="3.1.21.3" evidence="10"/>
<evidence type="ECO:0000256" key="1">
    <source>
        <dbReference type="ARBA" id="ARBA00000851"/>
    </source>
</evidence>
<dbReference type="InterPro" id="IPR051268">
    <property type="entry name" value="Type-I_R_enzyme_R_subunit"/>
</dbReference>
<reference evidence="12 13" key="1">
    <citation type="submission" date="2019-09" db="EMBL/GenBank/DDBJ databases">
        <title>Genomes of Cryomorphaceae.</title>
        <authorList>
            <person name="Bowman J.P."/>
        </authorList>
    </citation>
    <scope>NUCLEOTIDE SEQUENCE [LARGE SCALE GENOMIC DNA]</scope>
    <source>
        <strain evidence="12 13">KCTC 52047</strain>
    </source>
</reference>
<keyword evidence="6 12" id="KW-0255">Endonuclease</keyword>
<comment type="catalytic activity">
    <reaction evidence="1 10">
        <text>Endonucleolytic cleavage of DNA to give random double-stranded fragments with terminal 5'-phosphates, ATP is simultaneously hydrolyzed.</text>
        <dbReference type="EC" id="3.1.21.3"/>
    </reaction>
</comment>
<dbReference type="RefSeq" id="WP_151166751.1">
    <property type="nucleotide sequence ID" value="NZ_WACR01000003.1"/>
</dbReference>
<protein>
    <recommendedName>
        <fullName evidence="10">Type I restriction enzyme endonuclease subunit</fullName>
        <shortName evidence="10">R protein</shortName>
        <ecNumber evidence="10">3.1.21.3</ecNumber>
    </recommendedName>
</protein>
<dbReference type="SMART" id="SM00487">
    <property type="entry name" value="DEXDc"/>
    <property type="match status" value="1"/>
</dbReference>
<comment type="subunit">
    <text evidence="10">The type I restriction/modification system is composed of three polypeptides R, M and S.</text>
</comment>
<comment type="caution">
    <text evidence="12">The sequence shown here is derived from an EMBL/GenBank/DDBJ whole genome shotgun (WGS) entry which is preliminary data.</text>
</comment>
<dbReference type="InterPro" id="IPR004473">
    <property type="entry name" value="Restrct_endonuc_typeI_HsdR"/>
</dbReference>
<evidence type="ECO:0000259" key="11">
    <source>
        <dbReference type="PROSITE" id="PS51192"/>
    </source>
</evidence>
<evidence type="ECO:0000256" key="4">
    <source>
        <dbReference type="ARBA" id="ARBA00022741"/>
    </source>
</evidence>
<dbReference type="GO" id="GO:0009307">
    <property type="term" value="P:DNA restriction-modification system"/>
    <property type="evidence" value="ECO:0007669"/>
    <property type="project" value="UniProtKB-KW"/>
</dbReference>
<dbReference type="GO" id="GO:0005524">
    <property type="term" value="F:ATP binding"/>
    <property type="evidence" value="ECO:0007669"/>
    <property type="project" value="UniProtKB-KW"/>
</dbReference>
<dbReference type="InterPro" id="IPR027417">
    <property type="entry name" value="P-loop_NTPase"/>
</dbReference>
<name>A0A6N6M5Z7_9FLAO</name>
<feature type="domain" description="Helicase ATP-binding" evidence="11">
    <location>
        <begin position="295"/>
        <end position="495"/>
    </location>
</feature>
<accession>A0A6N6M5Z7</accession>
<evidence type="ECO:0000256" key="5">
    <source>
        <dbReference type="ARBA" id="ARBA00022747"/>
    </source>
</evidence>
<comment type="function">
    <text evidence="10">Subunit R is required for both nuclease and ATPase activities, but not for modification.</text>
</comment>
<dbReference type="Gene3D" id="3.40.50.300">
    <property type="entry name" value="P-loop containing nucleotide triphosphate hydrolases"/>
    <property type="match status" value="2"/>
</dbReference>
<dbReference type="NCBIfam" id="TIGR00348">
    <property type="entry name" value="hsdR"/>
    <property type="match status" value="1"/>
</dbReference>
<dbReference type="CDD" id="cd18800">
    <property type="entry name" value="SF2_C_EcoR124I-like"/>
    <property type="match status" value="1"/>
</dbReference>
<dbReference type="Pfam" id="PF04313">
    <property type="entry name" value="HSDR_N"/>
    <property type="match status" value="1"/>
</dbReference>
<dbReference type="CDD" id="cd18030">
    <property type="entry name" value="DEXHc_RE_I_HsdR"/>
    <property type="match status" value="1"/>
</dbReference>
<evidence type="ECO:0000256" key="9">
    <source>
        <dbReference type="ARBA" id="ARBA00023125"/>
    </source>
</evidence>
<dbReference type="AlphaFoldDB" id="A0A6N6M5Z7"/>
<dbReference type="InterPro" id="IPR014001">
    <property type="entry name" value="Helicase_ATP-bd"/>
</dbReference>
<evidence type="ECO:0000313" key="12">
    <source>
        <dbReference type="EMBL" id="KAB1065131.1"/>
    </source>
</evidence>
<dbReference type="Proteomes" id="UP000435357">
    <property type="component" value="Unassembled WGS sequence"/>
</dbReference>
<dbReference type="CDD" id="cd22332">
    <property type="entry name" value="HsdR_N"/>
    <property type="match status" value="1"/>
</dbReference>
<dbReference type="InterPro" id="IPR007409">
    <property type="entry name" value="Restrct_endonuc_type1_HsdR_N"/>
</dbReference>
<gene>
    <name evidence="12" type="ORF">F3059_04045</name>
</gene>
<dbReference type="Pfam" id="PF22679">
    <property type="entry name" value="T1R_D3-like"/>
    <property type="match status" value="1"/>
</dbReference>
<dbReference type="InterPro" id="IPR055180">
    <property type="entry name" value="HsdR_RecA-like_helicase_dom_2"/>
</dbReference>
<evidence type="ECO:0000256" key="10">
    <source>
        <dbReference type="RuleBase" id="RU364115"/>
    </source>
</evidence>
<dbReference type="Gene3D" id="3.90.1570.50">
    <property type="match status" value="1"/>
</dbReference>
<evidence type="ECO:0000256" key="3">
    <source>
        <dbReference type="ARBA" id="ARBA00022722"/>
    </source>
</evidence>
<keyword evidence="9 10" id="KW-0238">DNA-binding</keyword>
<evidence type="ECO:0000313" key="13">
    <source>
        <dbReference type="Proteomes" id="UP000435357"/>
    </source>
</evidence>
<dbReference type="OrthoDB" id="9758243at2"/>
<dbReference type="InterPro" id="IPR021810">
    <property type="entry name" value="T1RH-like_C"/>
</dbReference>
<organism evidence="12 13">
    <name type="scientific">Salibacter halophilus</name>
    <dbReference type="NCBI Taxonomy" id="1803916"/>
    <lineage>
        <taxon>Bacteria</taxon>
        <taxon>Pseudomonadati</taxon>
        <taxon>Bacteroidota</taxon>
        <taxon>Flavobacteriia</taxon>
        <taxon>Flavobacteriales</taxon>
        <taxon>Salibacteraceae</taxon>
        <taxon>Salibacter</taxon>
    </lineage>
</organism>
<evidence type="ECO:0000256" key="6">
    <source>
        <dbReference type="ARBA" id="ARBA00022759"/>
    </source>
</evidence>
<evidence type="ECO:0000256" key="7">
    <source>
        <dbReference type="ARBA" id="ARBA00022801"/>
    </source>
</evidence>
<dbReference type="PROSITE" id="PS51192">
    <property type="entry name" value="HELICASE_ATP_BIND_1"/>
    <property type="match status" value="1"/>
</dbReference>
<keyword evidence="5 10" id="KW-0680">Restriction system</keyword>
<keyword evidence="3" id="KW-0540">Nuclease</keyword>
<dbReference type="Pfam" id="PF18766">
    <property type="entry name" value="SWI2_SNF2"/>
    <property type="match status" value="1"/>
</dbReference>
<keyword evidence="7 10" id="KW-0378">Hydrolase</keyword>
<dbReference type="GO" id="GO:0009035">
    <property type="term" value="F:type I site-specific deoxyribonuclease activity"/>
    <property type="evidence" value="ECO:0007669"/>
    <property type="project" value="UniProtKB-EC"/>
</dbReference>
<comment type="similarity">
    <text evidence="2 10">Belongs to the HsdR family.</text>
</comment>
<dbReference type="InterPro" id="IPR040980">
    <property type="entry name" value="SWI2_SNF2"/>
</dbReference>
<proteinExistence type="inferred from homology"/>
<keyword evidence="4 10" id="KW-0547">Nucleotide-binding</keyword>
<evidence type="ECO:0000256" key="2">
    <source>
        <dbReference type="ARBA" id="ARBA00008598"/>
    </source>
</evidence>
<sequence>MGKITESDIELYALEELEDQGYEYYHGPSIAADGETPLRKDYSDVVLSSKLEEALIRINPHLPHDAIVDSVKQVERIQSPDLLKNNEDFHRLLTDGVPVTYRENGEEKNDYCWLIDFHNPENNTFSAVNQFTIIENNNTKRPDIILFVNGLPLVVMELKSAADENATIKKAFNQIETYKATIPSLFNYNAFCIISDGHECRTGTLSSGLSRFMSWKSVDGTKDASKFKPQLETTIKGMLTRSTLLDLVRNFIVFEKDRKEDPKTGIIQIETIKKLAAYHQYFAVNKALTSAKAASQPEGDQKGGVVWHTQGSGKSLSMVFFSGKLVQELDNPTIVVITDRNDLDDQLFDTFAASKQLLRQEPVQASDREHLKSLLKVASGGIVFTTIQKFLPDDILDDDGNKTGRKKEEFDQLSTRRNIVVIADEAHRTQYGFEAKVIEEKDKETKEVIGQRIAYGFAKYMRDALPHATYVGFTGTPVEAEDRNTPAVFGHYIDIYDISDAVEDGATVRIFYESRLAKVNLDEEGKRIIEELDQELEKDDLTEKQKTKGRWTKLEAIVGHPSRLKNLASDIVTHFEKRQEVFEGKGMIVSMSRRIAAALYTEIIKCRPNWHEKDLTKGAIKVVMTASSADGPEMEQHHTTKKERQAFANRMKDPDDPLKLVIVCDMWLTGFDAPSLHTMYVDKPMRGHNLMQAIARVNRVFKDKPGGLIVDYLGIATDLKKALAFYSDSGGKGDPTETQEKAVEMLMEKLEVVRQMFAEQSRSQNEITVEEPQAYYENATTFNYKRFFKVSPKEKLGIILQAEEHILGLDKGKERFIREVTLLSKAFALSVPNERALEVKDDVAFFQAVKARLVKFDAPTSGGRSDAEMESAIKQVVDQALSSDGVVDIFDAAGLQKPEISILSEDFLMEIKGMKHKNLALELLKKLLNDEIRVRTKHNMVKSKKLLEMLESAIKKYQNGLLTTAEIIQELIDLAKEIRAADKRGEKMGLNEDELAFYDALEINDSAVQVLGDDTLRMIAREITEKVRNNATIDWTIKESVRAKLMVLVRRTLNKYGYPPDKQPQAIETVLKQAELLADHFTHK</sequence>
<dbReference type="SUPFAM" id="SSF52540">
    <property type="entry name" value="P-loop containing nucleoside triphosphate hydrolases"/>
    <property type="match status" value="2"/>
</dbReference>
<evidence type="ECO:0000256" key="8">
    <source>
        <dbReference type="ARBA" id="ARBA00022840"/>
    </source>
</evidence>
<keyword evidence="8 10" id="KW-0067">ATP-binding</keyword>
<dbReference type="EMBL" id="WACR01000003">
    <property type="protein sequence ID" value="KAB1065131.1"/>
    <property type="molecule type" value="Genomic_DNA"/>
</dbReference>